<keyword evidence="1" id="KW-1133">Transmembrane helix</keyword>
<evidence type="ECO:0000313" key="3">
    <source>
        <dbReference type="Proteomes" id="UP000536509"/>
    </source>
</evidence>
<keyword evidence="3" id="KW-1185">Reference proteome</keyword>
<accession>A0A7Y3RA32</accession>
<feature type="transmembrane region" description="Helical" evidence="1">
    <location>
        <begin position="167"/>
        <end position="189"/>
    </location>
</feature>
<protein>
    <recommendedName>
        <fullName evidence="4">Beta-carotene 15,15'-monooxygenase</fullName>
    </recommendedName>
</protein>
<gene>
    <name evidence="2" type="ORF">HKT18_08405</name>
</gene>
<sequence>MEELDLLKKAWKKDTHSYEQVSESEIYNMLHRKSSSIVKWILIISILEFALWALFSILFNTEEAIKNLHAENFAVYLKILTYVNYVVVVLFIFSFYRNYAKISTITSTKQLMQDIIRTRKTVQYYVWYNLFMIFISTILGFVMAFVYNPEMAPLKYKIAHEDSYYTLTITICMIVATVVVFVGGFWLIYRLLYGILLRKLNANYKELKKIDL</sequence>
<organism evidence="2 3">
    <name type="scientific">Flavobacterium rivulicola</name>
    <dbReference type="NCBI Taxonomy" id="2732161"/>
    <lineage>
        <taxon>Bacteria</taxon>
        <taxon>Pseudomonadati</taxon>
        <taxon>Bacteroidota</taxon>
        <taxon>Flavobacteriia</taxon>
        <taxon>Flavobacteriales</taxon>
        <taxon>Flavobacteriaceae</taxon>
        <taxon>Flavobacterium</taxon>
    </lineage>
</organism>
<keyword evidence="1" id="KW-0812">Transmembrane</keyword>
<reference evidence="2 3" key="1">
    <citation type="submission" date="2020-05" db="EMBL/GenBank/DDBJ databases">
        <title>Draft genome of Flavobacterium sp. IMCC34852.</title>
        <authorList>
            <person name="Song J."/>
            <person name="Cho J.-C."/>
        </authorList>
    </citation>
    <scope>NUCLEOTIDE SEQUENCE [LARGE SCALE GENOMIC DNA]</scope>
    <source>
        <strain evidence="2 3">IMCC34852</strain>
    </source>
</reference>
<evidence type="ECO:0000313" key="2">
    <source>
        <dbReference type="EMBL" id="NNT72231.1"/>
    </source>
</evidence>
<dbReference type="Proteomes" id="UP000536509">
    <property type="component" value="Unassembled WGS sequence"/>
</dbReference>
<evidence type="ECO:0008006" key="4">
    <source>
        <dbReference type="Google" id="ProtNLM"/>
    </source>
</evidence>
<name>A0A7Y3RA32_9FLAO</name>
<dbReference type="AlphaFoldDB" id="A0A7Y3RA32"/>
<dbReference type="EMBL" id="JABEVX010000004">
    <property type="protein sequence ID" value="NNT72231.1"/>
    <property type="molecule type" value="Genomic_DNA"/>
</dbReference>
<feature type="transmembrane region" description="Helical" evidence="1">
    <location>
        <begin position="125"/>
        <end position="147"/>
    </location>
</feature>
<comment type="caution">
    <text evidence="2">The sequence shown here is derived from an EMBL/GenBank/DDBJ whole genome shotgun (WGS) entry which is preliminary data.</text>
</comment>
<dbReference type="RefSeq" id="WP_171222413.1">
    <property type="nucleotide sequence ID" value="NZ_CP121446.1"/>
</dbReference>
<feature type="transmembrane region" description="Helical" evidence="1">
    <location>
        <begin position="79"/>
        <end position="96"/>
    </location>
</feature>
<proteinExistence type="predicted"/>
<keyword evidence="1" id="KW-0472">Membrane</keyword>
<evidence type="ECO:0000256" key="1">
    <source>
        <dbReference type="SAM" id="Phobius"/>
    </source>
</evidence>
<feature type="transmembrane region" description="Helical" evidence="1">
    <location>
        <begin position="37"/>
        <end position="59"/>
    </location>
</feature>